<dbReference type="PANTHER" id="PTHR43140:SF1">
    <property type="entry name" value="TYPE I RESTRICTION ENZYME ECOKI SPECIFICITY SUBUNIT"/>
    <property type="match status" value="1"/>
</dbReference>
<dbReference type="Gene3D" id="3.90.220.20">
    <property type="entry name" value="DNA methylase specificity domains"/>
    <property type="match status" value="2"/>
</dbReference>
<dbReference type="OrthoDB" id="3197085at2"/>
<feature type="domain" description="Type I restriction modification DNA specificity" evidence="5">
    <location>
        <begin position="208"/>
        <end position="385"/>
    </location>
</feature>
<comment type="caution">
    <text evidence="6">The sequence shown here is derived from an EMBL/GenBank/DDBJ whole genome shotgun (WGS) entry which is preliminary data.</text>
</comment>
<organism evidence="6 7">
    <name type="scientific">Ornithinicoccus hortensis</name>
    <dbReference type="NCBI Taxonomy" id="82346"/>
    <lineage>
        <taxon>Bacteria</taxon>
        <taxon>Bacillati</taxon>
        <taxon>Actinomycetota</taxon>
        <taxon>Actinomycetes</taxon>
        <taxon>Micrococcales</taxon>
        <taxon>Intrasporangiaceae</taxon>
        <taxon>Ornithinicoccus</taxon>
    </lineage>
</organism>
<accession>A0A542YSR5</accession>
<dbReference type="GO" id="GO:0003677">
    <property type="term" value="F:DNA binding"/>
    <property type="evidence" value="ECO:0007669"/>
    <property type="project" value="UniProtKB-KW"/>
</dbReference>
<name>A0A542YSR5_9MICO</name>
<dbReference type="Pfam" id="PF01420">
    <property type="entry name" value="Methylase_S"/>
    <property type="match status" value="2"/>
</dbReference>
<dbReference type="EMBL" id="VFOP01000001">
    <property type="protein sequence ID" value="TQL51139.1"/>
    <property type="molecule type" value="Genomic_DNA"/>
</dbReference>
<comment type="similarity">
    <text evidence="1">Belongs to the type-I restriction system S methylase family.</text>
</comment>
<keyword evidence="7" id="KW-1185">Reference proteome</keyword>
<dbReference type="InterPro" id="IPR000055">
    <property type="entry name" value="Restrct_endonuc_typeI_TRD"/>
</dbReference>
<dbReference type="AlphaFoldDB" id="A0A542YSR5"/>
<evidence type="ECO:0000256" key="1">
    <source>
        <dbReference type="ARBA" id="ARBA00010923"/>
    </source>
</evidence>
<evidence type="ECO:0000256" key="3">
    <source>
        <dbReference type="ARBA" id="ARBA00023125"/>
    </source>
</evidence>
<comment type="subunit">
    <text evidence="4">The methyltransferase is composed of M and S polypeptides.</text>
</comment>
<dbReference type="GO" id="GO:0009307">
    <property type="term" value="P:DNA restriction-modification system"/>
    <property type="evidence" value="ECO:0007669"/>
    <property type="project" value="UniProtKB-KW"/>
</dbReference>
<gene>
    <name evidence="6" type="ORF">FB467_2275</name>
</gene>
<evidence type="ECO:0000259" key="5">
    <source>
        <dbReference type="Pfam" id="PF01420"/>
    </source>
</evidence>
<proteinExistence type="inferred from homology"/>
<reference evidence="6 7" key="1">
    <citation type="submission" date="2019-06" db="EMBL/GenBank/DDBJ databases">
        <title>Sequencing the genomes of 1000 actinobacteria strains.</title>
        <authorList>
            <person name="Klenk H.-P."/>
        </authorList>
    </citation>
    <scope>NUCLEOTIDE SEQUENCE [LARGE SCALE GENOMIC DNA]</scope>
    <source>
        <strain evidence="6 7">DSM 12335</strain>
    </source>
</reference>
<dbReference type="Proteomes" id="UP000319516">
    <property type="component" value="Unassembled WGS sequence"/>
</dbReference>
<keyword evidence="2" id="KW-0680">Restriction system</keyword>
<evidence type="ECO:0000256" key="4">
    <source>
        <dbReference type="ARBA" id="ARBA00038652"/>
    </source>
</evidence>
<evidence type="ECO:0000313" key="6">
    <source>
        <dbReference type="EMBL" id="TQL51139.1"/>
    </source>
</evidence>
<keyword evidence="3" id="KW-0238">DNA-binding</keyword>
<dbReference type="InterPro" id="IPR044946">
    <property type="entry name" value="Restrct_endonuc_typeI_TRD_sf"/>
</dbReference>
<evidence type="ECO:0000313" key="7">
    <source>
        <dbReference type="Proteomes" id="UP000319516"/>
    </source>
</evidence>
<dbReference type="SUPFAM" id="SSF116734">
    <property type="entry name" value="DNA methylase specificity domain"/>
    <property type="match status" value="2"/>
</dbReference>
<protein>
    <submittedName>
        <fullName evidence="6">Type I restriction enzyme S subunit</fullName>
    </submittedName>
</protein>
<dbReference type="CDD" id="cd17283">
    <property type="entry name" value="RMtype1_S_Hpy180ORF7835P_TRD2-CR2_like"/>
    <property type="match status" value="1"/>
</dbReference>
<dbReference type="InterPro" id="IPR051212">
    <property type="entry name" value="Type-I_RE_S_subunit"/>
</dbReference>
<evidence type="ECO:0000256" key="2">
    <source>
        <dbReference type="ARBA" id="ARBA00022747"/>
    </source>
</evidence>
<sequence>MSRIDNLIQELCPDGVEFAELQAVFTTKGGYTPSKNDPTAWADGTVPWFRMEDIRDNGRVLGSSLQQINESAVKGGRLFPANSILVATSATIGEHALITVPHLSNQRFTSLTLKPEFVDRFEIKFVFYYCFVLNEWCRNNTTTSSFASVDMSGFKQFKFPVPPLEVQREIVRVLDKFTQLEAELEAELEARRAQYDYYAGELLTIDEGVRRVRIGDVATIVRGASPRPIQKFITSDPEGVPWIKIGDVPADGKYITSTAQRVTIEGAAKSRRVLPGDFVLSNSMSFGRPYVSQIEGCIHDGWLAISAFEDSFERDYLYYLLRSTPVQEEFARRAGAGTVKNLNADIVRSVVIPVPPRAEQKRVIDLLDHFDALVNDIRIGLPAELAVRRKQYEYYRDRLLTFKETV</sequence>
<dbReference type="RefSeq" id="WP_141785179.1">
    <property type="nucleotide sequence ID" value="NZ_BAAAIK010000007.1"/>
</dbReference>
<dbReference type="CDD" id="cd17281">
    <property type="entry name" value="RMtype1_S_HpyAXIII_TRD1-CR1_like"/>
    <property type="match status" value="1"/>
</dbReference>
<feature type="domain" description="Type I restriction modification DNA specificity" evidence="5">
    <location>
        <begin position="13"/>
        <end position="189"/>
    </location>
</feature>
<dbReference type="PANTHER" id="PTHR43140">
    <property type="entry name" value="TYPE-1 RESTRICTION ENZYME ECOKI SPECIFICITY PROTEIN"/>
    <property type="match status" value="1"/>
</dbReference>